<reference evidence="1 2" key="1">
    <citation type="submission" date="2020-06" db="EMBL/GenBank/DDBJ databases">
        <title>Frischella cerana isolated from Apis cerana gut homogenate.</title>
        <authorList>
            <person name="Wolter L.A."/>
            <person name="Suenami S."/>
            <person name="Miyazaki R."/>
        </authorList>
    </citation>
    <scope>NUCLEOTIDE SEQUENCE [LARGE SCALE GENOMIC DNA]</scope>
    <source>
        <strain evidence="1 2">Ac13</strain>
    </source>
</reference>
<evidence type="ECO:0000313" key="2">
    <source>
        <dbReference type="Proteomes" id="UP000651208"/>
    </source>
</evidence>
<dbReference type="EMBL" id="JABURY010000006">
    <property type="protein sequence ID" value="MBC9130233.1"/>
    <property type="molecule type" value="Genomic_DNA"/>
</dbReference>
<dbReference type="RefSeq" id="WP_187754671.1">
    <property type="nucleotide sequence ID" value="NZ_JABURY010000006.1"/>
</dbReference>
<keyword evidence="2" id="KW-1185">Reference proteome</keyword>
<dbReference type="Proteomes" id="UP000651208">
    <property type="component" value="Unassembled WGS sequence"/>
</dbReference>
<evidence type="ECO:0000313" key="1">
    <source>
        <dbReference type="EMBL" id="MBC9130233.1"/>
    </source>
</evidence>
<gene>
    <name evidence="1" type="ORF">FcAc13_02790</name>
</gene>
<comment type="caution">
    <text evidence="1">The sequence shown here is derived from an EMBL/GenBank/DDBJ whole genome shotgun (WGS) entry which is preliminary data.</text>
</comment>
<accession>A0ABR7QW78</accession>
<protein>
    <submittedName>
        <fullName evidence="1">Tetratricopeptide repeat protein</fullName>
    </submittedName>
</protein>
<name>A0ABR7QW78_9GAMM</name>
<organism evidence="1 2">
    <name type="scientific">Frischella japonica</name>
    <dbReference type="NCBI Taxonomy" id="2741544"/>
    <lineage>
        <taxon>Bacteria</taxon>
        <taxon>Pseudomonadati</taxon>
        <taxon>Pseudomonadota</taxon>
        <taxon>Gammaproteobacteria</taxon>
        <taxon>Orbales</taxon>
        <taxon>Orbaceae</taxon>
        <taxon>Frischella</taxon>
    </lineage>
</organism>
<sequence>MFSFFKRNKPHSEAPKSEIKSCLTSEQIAQIEQSITQIQQQIADTDDASTLAALYEKTGIFYQQLDHIDLAIENLEISLQHKKTIGEGYKMLMSLYNQKRADAAKNGSLADIDFWMNKMDAMRNIAKQVTIQRD</sequence>
<proteinExistence type="predicted"/>